<dbReference type="GeneID" id="108253824"/>
<sequence>MNTEPLVKTETSTPPVSALPPTMSLALPKFFKGDPVTYFVIVESQFTVANILSDEQKFTQLTARLDPEILAEVADVIRNPATRNYPALKEALTKRFTQSEEERLSKLLGHMEVGDRSPGQLLRDIQNLAGAEVPENLIRGLWLKKLPALTQQMLQALSTSLSLQQQADIADKMHSVQPSPTVSAVSPPPSAGPSQDPLTLLTQQVAQLTMTLEKFMTGQQGGSRSRSNTRSQTPSTKRYCRIHYKYREKARKCQEPSTCQFNSDHKPENAKPSLN</sequence>
<dbReference type="OMA" id="LLGSHEM"/>
<proteinExistence type="predicted"/>
<dbReference type="STRING" id="121845.A0A1S4EP66"/>
<dbReference type="Pfam" id="PF23055">
    <property type="entry name" value="DUF7041"/>
    <property type="match status" value="1"/>
</dbReference>
<gene>
    <name evidence="4" type="primary">LOC108253824</name>
</gene>
<dbReference type="PANTHER" id="PTHR33327">
    <property type="entry name" value="ENDONUCLEASE"/>
    <property type="match status" value="1"/>
</dbReference>
<feature type="region of interest" description="Disordered" evidence="1">
    <location>
        <begin position="172"/>
        <end position="197"/>
    </location>
</feature>
<evidence type="ECO:0000313" key="3">
    <source>
        <dbReference type="Proteomes" id="UP000079169"/>
    </source>
</evidence>
<reference evidence="4" key="1">
    <citation type="submission" date="2025-08" db="UniProtKB">
        <authorList>
            <consortium name="RefSeq"/>
        </authorList>
    </citation>
    <scope>IDENTIFICATION</scope>
</reference>
<dbReference type="AlphaFoldDB" id="A0A1S4EP66"/>
<organism evidence="3 4">
    <name type="scientific">Diaphorina citri</name>
    <name type="common">Asian citrus psyllid</name>
    <dbReference type="NCBI Taxonomy" id="121845"/>
    <lineage>
        <taxon>Eukaryota</taxon>
        <taxon>Metazoa</taxon>
        <taxon>Ecdysozoa</taxon>
        <taxon>Arthropoda</taxon>
        <taxon>Hexapoda</taxon>
        <taxon>Insecta</taxon>
        <taxon>Pterygota</taxon>
        <taxon>Neoptera</taxon>
        <taxon>Paraneoptera</taxon>
        <taxon>Hemiptera</taxon>
        <taxon>Sternorrhyncha</taxon>
        <taxon>Psylloidea</taxon>
        <taxon>Psyllidae</taxon>
        <taxon>Diaphorininae</taxon>
        <taxon>Diaphorina</taxon>
    </lineage>
</organism>
<dbReference type="Proteomes" id="UP000079169">
    <property type="component" value="Unplaced"/>
</dbReference>
<protein>
    <submittedName>
        <fullName evidence="4">Uncharacterized protein LOC108253824</fullName>
    </submittedName>
</protein>
<dbReference type="InterPro" id="IPR055469">
    <property type="entry name" value="DUF7041"/>
</dbReference>
<feature type="region of interest" description="Disordered" evidence="1">
    <location>
        <begin position="215"/>
        <end position="275"/>
    </location>
</feature>
<feature type="compositionally biased region" description="Low complexity" evidence="1">
    <location>
        <begin position="175"/>
        <end position="185"/>
    </location>
</feature>
<evidence type="ECO:0000313" key="4">
    <source>
        <dbReference type="RefSeq" id="XP_017303978.1"/>
    </source>
</evidence>
<evidence type="ECO:0000259" key="2">
    <source>
        <dbReference type="Pfam" id="PF23055"/>
    </source>
</evidence>
<evidence type="ECO:0000256" key="1">
    <source>
        <dbReference type="SAM" id="MobiDB-lite"/>
    </source>
</evidence>
<accession>A0A1S4EP66</accession>
<dbReference type="RefSeq" id="XP_017303978.1">
    <property type="nucleotide sequence ID" value="XM_017448489.1"/>
</dbReference>
<name>A0A1S4EP66_DIACI</name>
<feature type="domain" description="DUF7041" evidence="2">
    <location>
        <begin position="27"/>
        <end position="108"/>
    </location>
</feature>
<dbReference type="PANTHER" id="PTHR33327:SF3">
    <property type="entry name" value="RNA-DIRECTED DNA POLYMERASE"/>
    <property type="match status" value="1"/>
</dbReference>
<keyword evidence="3" id="KW-1185">Reference proteome</keyword>
<dbReference type="PaxDb" id="121845-A0A1S4EP66"/>
<feature type="compositionally biased region" description="Polar residues" evidence="1">
    <location>
        <begin position="222"/>
        <end position="236"/>
    </location>
</feature>
<feature type="compositionally biased region" description="Basic and acidic residues" evidence="1">
    <location>
        <begin position="245"/>
        <end position="254"/>
    </location>
</feature>
<dbReference type="KEGG" id="dci:108253824"/>